<sequence>MNLALALDIVLIVGLLLQAAVGWHRGFLASVLGVIGLIAGGALALWGIPQVMAPSEAVRENPLARSIVLLFGVTLVAIIGYSVLSQVGHRIMASRGTVAGRWNSALGAVVSAGMAALLLGLASIALYPMAPSSWRAMMDESRVVSTLSDRMPPAVVEGAARATESLYEAGFPRVFGDPGSEPDLPAERPDGSAVDTDRVRAAAASIVKVNSSMPSCYAAGTGSGWVVAPQRIVTNAHVVAGADAVSVQVGGTGQRFRATVVAFDPAADLAILAVPRLQAPPLARSGRLAPGDSAVVAGFPRGGPYRTEPARIRGTVDAAGTDIYDRRPVQREIYSIYASVSPGNSGGPLLTPDGRVAGTVFARSAVSPDTGFVITDASVDALLDRAPGLTDAVNTQGCAAA</sequence>
<keyword evidence="6 8" id="KW-1133">Transmembrane helix</keyword>
<reference evidence="9 10" key="1">
    <citation type="submission" date="2024-04" db="EMBL/GenBank/DDBJ databases">
        <title>Isolation of an actinomycete strain from pig manure.</title>
        <authorList>
            <person name="Gong T."/>
            <person name="Yu Z."/>
            <person name="An M."/>
            <person name="Wei C."/>
            <person name="Yang W."/>
            <person name="Liu L."/>
        </authorList>
    </citation>
    <scope>NUCLEOTIDE SEQUENCE [LARGE SCALE GENOMIC DNA]</scope>
    <source>
        <strain evidence="9 10">ZF39</strain>
    </source>
</reference>
<dbReference type="RefSeq" id="WP_425309241.1">
    <property type="nucleotide sequence ID" value="NZ_CP154795.1"/>
</dbReference>
<dbReference type="Pfam" id="PF13365">
    <property type="entry name" value="Trypsin_2"/>
    <property type="match status" value="1"/>
</dbReference>
<comment type="similarity">
    <text evidence="2">Belongs to the peptidase S1C family.</text>
</comment>
<dbReference type="InterPro" id="IPR001940">
    <property type="entry name" value="Peptidase_S1C"/>
</dbReference>
<evidence type="ECO:0000256" key="5">
    <source>
        <dbReference type="ARBA" id="ARBA00022801"/>
    </source>
</evidence>
<evidence type="ECO:0000256" key="4">
    <source>
        <dbReference type="ARBA" id="ARBA00022692"/>
    </source>
</evidence>
<dbReference type="GO" id="GO:0008233">
    <property type="term" value="F:peptidase activity"/>
    <property type="evidence" value="ECO:0007669"/>
    <property type="project" value="UniProtKB-KW"/>
</dbReference>
<accession>A0ABZ3FP02</accession>
<evidence type="ECO:0000313" key="9">
    <source>
        <dbReference type="EMBL" id="XAN07783.1"/>
    </source>
</evidence>
<comment type="subcellular location">
    <subcellularLocation>
        <location evidence="1">Membrane</location>
        <topology evidence="1">Multi-pass membrane protein</topology>
    </subcellularLocation>
</comment>
<evidence type="ECO:0000256" key="3">
    <source>
        <dbReference type="ARBA" id="ARBA00022670"/>
    </source>
</evidence>
<feature type="transmembrane region" description="Helical" evidence="8">
    <location>
        <begin position="29"/>
        <end position="51"/>
    </location>
</feature>
<keyword evidence="7 8" id="KW-0472">Membrane</keyword>
<dbReference type="NCBIfam" id="NF033740">
    <property type="entry name" value="MarP_fam_protase"/>
    <property type="match status" value="1"/>
</dbReference>
<dbReference type="InterPro" id="IPR043504">
    <property type="entry name" value="Peptidase_S1_PA_chymotrypsin"/>
</dbReference>
<dbReference type="PRINTS" id="PR00834">
    <property type="entry name" value="PROTEASES2C"/>
</dbReference>
<dbReference type="GO" id="GO:0006508">
    <property type="term" value="P:proteolysis"/>
    <property type="evidence" value="ECO:0007669"/>
    <property type="project" value="UniProtKB-KW"/>
</dbReference>
<organism evidence="9 10">
    <name type="scientific">Ammonicoccus fulvus</name>
    <dbReference type="NCBI Taxonomy" id="3138240"/>
    <lineage>
        <taxon>Bacteria</taxon>
        <taxon>Bacillati</taxon>
        <taxon>Actinomycetota</taxon>
        <taxon>Actinomycetes</taxon>
        <taxon>Propionibacteriales</taxon>
        <taxon>Propionibacteriaceae</taxon>
        <taxon>Ammonicoccus</taxon>
    </lineage>
</organism>
<keyword evidence="4 8" id="KW-0812">Transmembrane</keyword>
<dbReference type="SUPFAM" id="SSF50494">
    <property type="entry name" value="Trypsin-like serine proteases"/>
    <property type="match status" value="1"/>
</dbReference>
<dbReference type="InterPro" id="IPR047680">
    <property type="entry name" value="MarP-like"/>
</dbReference>
<keyword evidence="5 9" id="KW-0378">Hydrolase</keyword>
<evidence type="ECO:0000256" key="6">
    <source>
        <dbReference type="ARBA" id="ARBA00022989"/>
    </source>
</evidence>
<proteinExistence type="inferred from homology"/>
<keyword evidence="10" id="KW-1185">Reference proteome</keyword>
<protein>
    <submittedName>
        <fullName evidence="9">MarP family serine protease</fullName>
        <ecNumber evidence="9">3.4.21.-</ecNumber>
    </submittedName>
</protein>
<evidence type="ECO:0000256" key="1">
    <source>
        <dbReference type="ARBA" id="ARBA00004141"/>
    </source>
</evidence>
<evidence type="ECO:0000256" key="8">
    <source>
        <dbReference type="SAM" id="Phobius"/>
    </source>
</evidence>
<dbReference type="Gene3D" id="2.40.10.10">
    <property type="entry name" value="Trypsin-like serine proteases"/>
    <property type="match status" value="2"/>
</dbReference>
<dbReference type="EMBL" id="CP154795">
    <property type="protein sequence ID" value="XAN07783.1"/>
    <property type="molecule type" value="Genomic_DNA"/>
</dbReference>
<evidence type="ECO:0000256" key="7">
    <source>
        <dbReference type="ARBA" id="ARBA00023136"/>
    </source>
</evidence>
<dbReference type="InterPro" id="IPR003825">
    <property type="entry name" value="Colicin-V_CvpA"/>
</dbReference>
<gene>
    <name evidence="9" type="ORF">AADG42_10865</name>
</gene>
<dbReference type="Proteomes" id="UP001442841">
    <property type="component" value="Chromosome"/>
</dbReference>
<dbReference type="PANTHER" id="PTHR43343:SF3">
    <property type="entry name" value="PROTEASE DO-LIKE 8, CHLOROPLASTIC"/>
    <property type="match status" value="1"/>
</dbReference>
<feature type="transmembrane region" description="Helical" evidence="8">
    <location>
        <begin position="104"/>
        <end position="127"/>
    </location>
</feature>
<dbReference type="EC" id="3.4.21.-" evidence="9"/>
<evidence type="ECO:0000256" key="2">
    <source>
        <dbReference type="ARBA" id="ARBA00010541"/>
    </source>
</evidence>
<dbReference type="PANTHER" id="PTHR43343">
    <property type="entry name" value="PEPTIDASE S12"/>
    <property type="match status" value="1"/>
</dbReference>
<dbReference type="InterPro" id="IPR051201">
    <property type="entry name" value="Chloro_Bact_Ser_Proteases"/>
</dbReference>
<feature type="transmembrane region" description="Helical" evidence="8">
    <location>
        <begin position="63"/>
        <end position="84"/>
    </location>
</feature>
<name>A0ABZ3FP02_9ACTN</name>
<dbReference type="Pfam" id="PF02674">
    <property type="entry name" value="Colicin_V"/>
    <property type="match status" value="1"/>
</dbReference>
<evidence type="ECO:0000313" key="10">
    <source>
        <dbReference type="Proteomes" id="UP001442841"/>
    </source>
</evidence>
<dbReference type="InterPro" id="IPR009003">
    <property type="entry name" value="Peptidase_S1_PA"/>
</dbReference>
<keyword evidence="3 9" id="KW-0645">Protease</keyword>